<reference evidence="2" key="1">
    <citation type="submission" date="2020-03" db="EMBL/GenBank/DDBJ databases">
        <authorList>
            <person name="Weist P."/>
        </authorList>
    </citation>
    <scope>NUCLEOTIDE SEQUENCE</scope>
</reference>
<proteinExistence type="predicted"/>
<evidence type="ECO:0000313" key="2">
    <source>
        <dbReference type="EMBL" id="CAB1455738.1"/>
    </source>
</evidence>
<evidence type="ECO:0000256" key="1">
    <source>
        <dbReference type="SAM" id="MobiDB-lite"/>
    </source>
</evidence>
<sequence length="172" mass="19045">MREAGLHLIQILIQLQCKPAELPAKIHSTEPLPGFPLRRAGEKVKHKAAGVTTSLTRVRSHVSTRVRRPCGPRPAWSSVLLWPSDRWRLCILGRGVESPDSSPGRGSARQKQTELVRGSRGRSETKINKQTIIRRRKSKQAGDTRAALAAPSQEARIRLRANPGPLPRKLIG</sequence>
<comment type="caution">
    <text evidence="2">The sequence shown here is derived from an EMBL/GenBank/DDBJ whole genome shotgun (WGS) entry which is preliminary data.</text>
</comment>
<organism evidence="2 3">
    <name type="scientific">Pleuronectes platessa</name>
    <name type="common">European plaice</name>
    <dbReference type="NCBI Taxonomy" id="8262"/>
    <lineage>
        <taxon>Eukaryota</taxon>
        <taxon>Metazoa</taxon>
        <taxon>Chordata</taxon>
        <taxon>Craniata</taxon>
        <taxon>Vertebrata</taxon>
        <taxon>Euteleostomi</taxon>
        <taxon>Actinopterygii</taxon>
        <taxon>Neopterygii</taxon>
        <taxon>Teleostei</taxon>
        <taxon>Neoteleostei</taxon>
        <taxon>Acanthomorphata</taxon>
        <taxon>Carangaria</taxon>
        <taxon>Pleuronectiformes</taxon>
        <taxon>Pleuronectoidei</taxon>
        <taxon>Pleuronectidae</taxon>
        <taxon>Pleuronectes</taxon>
    </lineage>
</organism>
<keyword evidence="3" id="KW-1185">Reference proteome</keyword>
<protein>
    <submittedName>
        <fullName evidence="2">Uncharacterized protein</fullName>
    </submittedName>
</protein>
<evidence type="ECO:0000313" key="3">
    <source>
        <dbReference type="Proteomes" id="UP001153269"/>
    </source>
</evidence>
<name>A0A9N7VV05_PLEPL</name>
<gene>
    <name evidence="2" type="ORF">PLEPLA_LOCUS43519</name>
</gene>
<dbReference type="Proteomes" id="UP001153269">
    <property type="component" value="Unassembled WGS sequence"/>
</dbReference>
<dbReference type="AlphaFoldDB" id="A0A9N7VV05"/>
<accession>A0A9N7VV05</accession>
<feature type="region of interest" description="Disordered" evidence="1">
    <location>
        <begin position="97"/>
        <end position="172"/>
    </location>
</feature>
<dbReference type="EMBL" id="CADEAL010004269">
    <property type="protein sequence ID" value="CAB1455738.1"/>
    <property type="molecule type" value="Genomic_DNA"/>
</dbReference>